<proteinExistence type="predicted"/>
<dbReference type="STRING" id="89524.SAMN05444370_13221"/>
<name>A0A1H4FZE1_9RHOB</name>
<evidence type="ECO:0008006" key="4">
    <source>
        <dbReference type="Google" id="ProtNLM"/>
    </source>
</evidence>
<keyword evidence="1" id="KW-0732">Signal</keyword>
<dbReference type="EMBL" id="FNQM01000032">
    <property type="protein sequence ID" value="SEB02746.1"/>
    <property type="molecule type" value="Genomic_DNA"/>
</dbReference>
<accession>A0A1H4FZE1</accession>
<dbReference type="OrthoDB" id="280897at2"/>
<dbReference type="RefSeq" id="WP_093256458.1">
    <property type="nucleotide sequence ID" value="NZ_FNQM01000032.1"/>
</dbReference>
<gene>
    <name evidence="2" type="ORF">SAMN05444370_13221</name>
</gene>
<protein>
    <recommendedName>
        <fullName evidence="4">Cytochrome c domain-containing protein</fullName>
    </recommendedName>
</protein>
<evidence type="ECO:0000256" key="1">
    <source>
        <dbReference type="SAM" id="SignalP"/>
    </source>
</evidence>
<keyword evidence="3" id="KW-1185">Reference proteome</keyword>
<sequence length="538" mass="57205">MNRFATTVLLAASLTPFTASAQQDLEANALQKLMLFRSFVQDDPSCALSVVEGRPLFSGATAANAPGACPDAFAWAQMAEAVSQGFWNWGIDQTVWPAMPLPLCSSEVRTGCCDPDAPIDPTAAPPAGCPVNRADYARPSPLPARPNGSPASGVINHGGLEFADRIDPGRLLRDLELELVFRNKTMIDYIYRQDLYSKEGLGARNRAQNAALANGDLGRAQALTVRFPADAVMVKADFLHQQIMLDQGLIQRTDAAGAALNPPNDPNFPYLTVWIEGDGSEGSVPGLYYLVAMTNASKALPIWHWYAIEHVSNRGRCDYIGCNDSFGYSVNGRTQAGADFGAHFIPPMIELNDDKIDQNDPLFVAGEVYDPAVTGETITPELAALLRGMGVGTAATDPDPTAISADDPAWMNYRLKGTQTTFTTAAGVPTGMGATVTEGGFVNSASCTTCHSQASVDLNGAAGVQGVGATWRPNLLGYQQVAMGAPEFAWFYRPGGPSIAATQIDFVWGIFNAHCQKSAENGSACASYPDEPTVVPAR</sequence>
<organism evidence="2 3">
    <name type="scientific">Rubrimonas cliftonensis</name>
    <dbReference type="NCBI Taxonomy" id="89524"/>
    <lineage>
        <taxon>Bacteria</taxon>
        <taxon>Pseudomonadati</taxon>
        <taxon>Pseudomonadota</taxon>
        <taxon>Alphaproteobacteria</taxon>
        <taxon>Rhodobacterales</taxon>
        <taxon>Paracoccaceae</taxon>
        <taxon>Rubrimonas</taxon>
    </lineage>
</organism>
<dbReference type="AlphaFoldDB" id="A0A1H4FZE1"/>
<evidence type="ECO:0000313" key="3">
    <source>
        <dbReference type="Proteomes" id="UP000198703"/>
    </source>
</evidence>
<feature type="signal peptide" evidence="1">
    <location>
        <begin position="1"/>
        <end position="21"/>
    </location>
</feature>
<feature type="chain" id="PRO_5011616168" description="Cytochrome c domain-containing protein" evidence="1">
    <location>
        <begin position="22"/>
        <end position="538"/>
    </location>
</feature>
<dbReference type="Proteomes" id="UP000198703">
    <property type="component" value="Unassembled WGS sequence"/>
</dbReference>
<reference evidence="2 3" key="1">
    <citation type="submission" date="2016-10" db="EMBL/GenBank/DDBJ databases">
        <authorList>
            <person name="de Groot N.N."/>
        </authorList>
    </citation>
    <scope>NUCLEOTIDE SEQUENCE [LARGE SCALE GENOMIC DNA]</scope>
    <source>
        <strain evidence="2 3">DSM 15345</strain>
    </source>
</reference>
<evidence type="ECO:0000313" key="2">
    <source>
        <dbReference type="EMBL" id="SEB02746.1"/>
    </source>
</evidence>